<gene>
    <name evidence="2" type="ordered locus">XOO2770</name>
</gene>
<evidence type="ECO:0008006" key="4">
    <source>
        <dbReference type="Google" id="ProtNLM"/>
    </source>
</evidence>
<dbReference type="AlphaFoldDB" id="Q5GZ47"/>
<protein>
    <recommendedName>
        <fullName evidence="4">Secreted protein</fullName>
    </recommendedName>
</protein>
<evidence type="ECO:0000256" key="1">
    <source>
        <dbReference type="SAM" id="SignalP"/>
    </source>
</evidence>
<feature type="chain" id="PRO_5004256965" description="Secreted protein" evidence="1">
    <location>
        <begin position="21"/>
        <end position="173"/>
    </location>
</feature>
<dbReference type="Proteomes" id="UP000006735">
    <property type="component" value="Chromosome"/>
</dbReference>
<accession>Q5GZ47</accession>
<name>Q5GZ47_XANOR</name>
<evidence type="ECO:0000313" key="3">
    <source>
        <dbReference type="Proteomes" id="UP000006735"/>
    </source>
</evidence>
<sequence length="173" mass="18587">MMRRCVAAALLLLSAHGAWAQTAPVRPDLAALIECRQRIGDFSALAPVLADPLKAVALGWTPLDQSNLFMTEYMLNTPISVFGHSTTHIAFSGASVMAILDMPDPRPLAKQLELELGVDNAEKVMYGRELVSEDTTNPKTGEPMIESIVLSVTNVKSHPGKTVVGCGYSLDLP</sequence>
<organism evidence="2 3">
    <name type="scientific">Xanthomonas oryzae pv. oryzae (strain KACC10331 / KXO85)</name>
    <dbReference type="NCBI Taxonomy" id="291331"/>
    <lineage>
        <taxon>Bacteria</taxon>
        <taxon>Pseudomonadati</taxon>
        <taxon>Pseudomonadota</taxon>
        <taxon>Gammaproteobacteria</taxon>
        <taxon>Lysobacterales</taxon>
        <taxon>Lysobacteraceae</taxon>
        <taxon>Xanthomonas</taxon>
    </lineage>
</organism>
<evidence type="ECO:0000313" key="2">
    <source>
        <dbReference type="EMBL" id="AAW76024.1"/>
    </source>
</evidence>
<keyword evidence="1" id="KW-0732">Signal</keyword>
<dbReference type="KEGG" id="xoo:XOO2770"/>
<dbReference type="HOGENOM" id="CLU_115890_0_0_6"/>
<proteinExistence type="predicted"/>
<reference evidence="2 3" key="1">
    <citation type="journal article" date="2005" name="Nucleic Acids Res.">
        <title>The genome sequence of Xanthomonas oryzae pathovar oryzae KACC10331, the bacterial blight pathogen of rice.</title>
        <authorList>
            <person name="Lee B.M."/>
            <person name="Park Y.J."/>
            <person name="Park D.S."/>
            <person name="Kang H.W."/>
            <person name="Kim J.G."/>
            <person name="Song E.S."/>
            <person name="Park I.C."/>
            <person name="Yoon U.H."/>
            <person name="Hahn J.H."/>
            <person name="Koo B.S."/>
            <person name="Lee G.B."/>
            <person name="Kim H."/>
            <person name="Park H.S."/>
            <person name="Yoon K.O."/>
            <person name="Kim J.H."/>
            <person name="Jung C.H."/>
            <person name="Koh N.H."/>
            <person name="Seo J.S."/>
            <person name="Go S.J."/>
        </authorList>
    </citation>
    <scope>NUCLEOTIDE SEQUENCE [LARGE SCALE GENOMIC DNA]</scope>
    <source>
        <strain evidence="3">KACC10331 / KXO85</strain>
    </source>
</reference>
<dbReference type="STRING" id="291331.XOO2770"/>
<dbReference type="EMBL" id="AE013598">
    <property type="protein sequence ID" value="AAW76024.1"/>
    <property type="molecule type" value="Genomic_DNA"/>
</dbReference>
<feature type="signal peptide" evidence="1">
    <location>
        <begin position="1"/>
        <end position="20"/>
    </location>
</feature>
<keyword evidence="3" id="KW-1185">Reference proteome</keyword>